<dbReference type="EMBL" id="AZST01001129">
    <property type="protein sequence ID" value="KEP46383.1"/>
    <property type="molecule type" value="Genomic_DNA"/>
</dbReference>
<organism evidence="2 3">
    <name type="scientific">Rhizoctonia solani 123E</name>
    <dbReference type="NCBI Taxonomy" id="1423351"/>
    <lineage>
        <taxon>Eukaryota</taxon>
        <taxon>Fungi</taxon>
        <taxon>Dikarya</taxon>
        <taxon>Basidiomycota</taxon>
        <taxon>Agaricomycotina</taxon>
        <taxon>Agaricomycetes</taxon>
        <taxon>Cantharellales</taxon>
        <taxon>Ceratobasidiaceae</taxon>
        <taxon>Rhizoctonia</taxon>
    </lineage>
</organism>
<dbReference type="HOGENOM" id="CLU_385007_0_0_1"/>
<dbReference type="Proteomes" id="UP000027456">
    <property type="component" value="Unassembled WGS sequence"/>
</dbReference>
<feature type="compositionally biased region" description="Polar residues" evidence="1">
    <location>
        <begin position="703"/>
        <end position="712"/>
    </location>
</feature>
<evidence type="ECO:0000313" key="2">
    <source>
        <dbReference type="EMBL" id="KEP46383.1"/>
    </source>
</evidence>
<gene>
    <name evidence="2" type="ORF">V565_201800</name>
</gene>
<name>A0A074RNX4_9AGAM</name>
<dbReference type="AlphaFoldDB" id="A0A074RNX4"/>
<evidence type="ECO:0000313" key="3">
    <source>
        <dbReference type="Proteomes" id="UP000027456"/>
    </source>
</evidence>
<protein>
    <submittedName>
        <fullName evidence="2">Uncharacterized protein</fullName>
    </submittedName>
</protein>
<evidence type="ECO:0000256" key="1">
    <source>
        <dbReference type="SAM" id="MobiDB-lite"/>
    </source>
</evidence>
<feature type="region of interest" description="Disordered" evidence="1">
    <location>
        <begin position="697"/>
        <end position="718"/>
    </location>
</feature>
<keyword evidence="3" id="KW-1185">Reference proteome</keyword>
<sequence>MDLDSLSWLLDNARDPTTTDYTCQALAGLKSLKLDQSVFLIQSAQGFLTVRQSNGMTWGNVLRMGAQVTDRLATMTTKYRSELVAFGGKNAARYAIALSEIYPFALAWLQQPNAAVECAEDRDMIFSMQNNAHKIATSAFIALDSLWKQASPPLTVRSYCGLALAELKLIEHTVTYRRMTGEPYAHSGKLHTCHTSLNVPGAVPSHKRHSLPEIQDRYKCTLGRASVLIQEILDDSAFVGDLQAHSLIHDLLVVITELVGYEELHPEGATDYKNYVYDADTPITVIDPHDSYGPFLLPNRRTGLIGSLMRLFSSWKPDNHVDVTNHQYRKEFLNTALKLLEIVQPKVTKQWASSNGVTQWPSFFQDSGASPTTQSHYHVSDSQSGSVMRQCLEMANMAVFLLGRPNMDDMIRILDAALTPLVPNQHATARSERHFLHSVILGKPYIFFDWIEKVQAYKPATPIMATESKYYSVDVDSTFEVKDLKRRLCGRIAELLATQGRNKSTIGRDLLDYLDHEVDHNSADLVAILKILRTAGKYYESSDATQKALHDLVEHITTTSGGFSVSTPLKDPCSTCLECFTQEEGFRLLRQIGRLQPEAAARAIVDIVLQLLSVSYAITIQKTGINSLILPGGRERKNAELNKESLLGHDEPPLVTDRNSTTTGPTDEFGVDNATESEMHAGIGGLSLGPGLIANNIPEVPSELTSRGGSSMHSDDAE</sequence>
<proteinExistence type="predicted"/>
<comment type="caution">
    <text evidence="2">The sequence shown here is derived from an EMBL/GenBank/DDBJ whole genome shotgun (WGS) entry which is preliminary data.</text>
</comment>
<feature type="region of interest" description="Disordered" evidence="1">
    <location>
        <begin position="644"/>
        <end position="666"/>
    </location>
</feature>
<reference evidence="2 3" key="1">
    <citation type="submission" date="2013-12" db="EMBL/GenBank/DDBJ databases">
        <authorList>
            <person name="Cubeta M."/>
            <person name="Pakala S."/>
            <person name="Fedorova N."/>
            <person name="Thomas E."/>
            <person name="Dean R."/>
            <person name="Jabaji S."/>
            <person name="Neate S."/>
            <person name="Toda T."/>
            <person name="Tavantzis S."/>
            <person name="Vilgalys R."/>
            <person name="Bharathan N."/>
            <person name="Pakala S."/>
            <person name="Losada L.S."/>
            <person name="Zafar N."/>
            <person name="Nierman W."/>
        </authorList>
    </citation>
    <scope>NUCLEOTIDE SEQUENCE [LARGE SCALE GENOMIC DNA]</scope>
    <source>
        <strain evidence="2 3">123E</strain>
    </source>
</reference>
<accession>A0A074RNX4</accession>